<dbReference type="EMBL" id="PSYR01000002">
    <property type="protein sequence ID" value="RCN56774.1"/>
    <property type="molecule type" value="Genomic_DNA"/>
</dbReference>
<organism evidence="1 2">
    <name type="scientific">Acidiferrobacter thiooxydans</name>
    <dbReference type="NCBI Taxonomy" id="163359"/>
    <lineage>
        <taxon>Bacteria</taxon>
        <taxon>Pseudomonadati</taxon>
        <taxon>Pseudomonadota</taxon>
        <taxon>Gammaproteobacteria</taxon>
        <taxon>Acidiferrobacterales</taxon>
        <taxon>Acidiferrobacteraceae</taxon>
        <taxon>Acidiferrobacter</taxon>
    </lineage>
</organism>
<name>A0A368HEB5_9GAMM</name>
<sequence length="141" mass="15232">MQIGVTSEEAVTNRCVFVIHGCEISRTALQLMLQDEYETHEWSTVDQALARLRERRPDLLIIGESELGADTACVMDRIRDASPNTRILVVAGASAGAPHRSWQAAGVCGLLAQPLTVEAVRRKVRLALGLRAALAIGVETG</sequence>
<comment type="caution">
    <text evidence="1">The sequence shown here is derived from an EMBL/GenBank/DDBJ whole genome shotgun (WGS) entry which is preliminary data.</text>
</comment>
<proteinExistence type="predicted"/>
<dbReference type="SUPFAM" id="SSF52172">
    <property type="entry name" value="CheY-like"/>
    <property type="match status" value="1"/>
</dbReference>
<reference evidence="1 2" key="1">
    <citation type="submission" date="2018-02" db="EMBL/GenBank/DDBJ databases">
        <title>Insights into the biology of acidophilic members of the Acidiferrobacteraceae family derived from comparative genomic analyses.</title>
        <authorList>
            <person name="Issotta F."/>
            <person name="Thyssen C."/>
            <person name="Mena C."/>
            <person name="Moya A."/>
            <person name="Bellenberg S."/>
            <person name="Sproer C."/>
            <person name="Covarrubias P.C."/>
            <person name="Sand W."/>
            <person name="Quatrini R."/>
            <person name="Vera M."/>
        </authorList>
    </citation>
    <scope>NUCLEOTIDE SEQUENCE [LARGE SCALE GENOMIC DNA]</scope>
    <source>
        <strain evidence="2">m-1</strain>
    </source>
</reference>
<evidence type="ECO:0008006" key="3">
    <source>
        <dbReference type="Google" id="ProtNLM"/>
    </source>
</evidence>
<accession>A0A368HEB5</accession>
<gene>
    <name evidence="1" type="ORF">C4900_13495</name>
</gene>
<keyword evidence="2" id="KW-1185">Reference proteome</keyword>
<dbReference type="OrthoDB" id="8563041at2"/>
<dbReference type="InterPro" id="IPR011006">
    <property type="entry name" value="CheY-like_superfamily"/>
</dbReference>
<dbReference type="Proteomes" id="UP000253250">
    <property type="component" value="Unassembled WGS sequence"/>
</dbReference>
<dbReference type="Gene3D" id="3.40.50.2300">
    <property type="match status" value="1"/>
</dbReference>
<evidence type="ECO:0000313" key="2">
    <source>
        <dbReference type="Proteomes" id="UP000253250"/>
    </source>
</evidence>
<evidence type="ECO:0000313" key="1">
    <source>
        <dbReference type="EMBL" id="RCN56774.1"/>
    </source>
</evidence>
<protein>
    <recommendedName>
        <fullName evidence="3">Response regulatory domain-containing protein</fullName>
    </recommendedName>
</protein>
<dbReference type="RefSeq" id="WP_114283243.1">
    <property type="nucleotide sequence ID" value="NZ_PSYR01000002.1"/>
</dbReference>
<dbReference type="AlphaFoldDB" id="A0A368HEB5"/>